<dbReference type="OrthoDB" id="4473401at2759"/>
<dbReference type="PRINTS" id="PR00759">
    <property type="entry name" value="BASICPTASE"/>
</dbReference>
<feature type="domain" description="BPTI/Kunitz inhibitor" evidence="3">
    <location>
        <begin position="24"/>
        <end position="74"/>
    </location>
</feature>
<keyword evidence="5" id="KW-1185">Reference proteome</keyword>
<protein>
    <submittedName>
        <fullName evidence="6">BPTI/Kunitz inhibitor domain-containing protein</fullName>
    </submittedName>
</protein>
<dbReference type="GO" id="GO:0005615">
    <property type="term" value="C:extracellular space"/>
    <property type="evidence" value="ECO:0007669"/>
    <property type="project" value="TreeGrafter"/>
</dbReference>
<evidence type="ECO:0000313" key="5">
    <source>
        <dbReference type="Proteomes" id="UP000278807"/>
    </source>
</evidence>
<dbReference type="EMBL" id="UZAE01014287">
    <property type="protein sequence ID" value="VDO13024.1"/>
    <property type="molecule type" value="Genomic_DNA"/>
</dbReference>
<dbReference type="SUPFAM" id="SSF57362">
    <property type="entry name" value="BPTI-like"/>
    <property type="match status" value="1"/>
</dbReference>
<keyword evidence="2" id="KW-0732">Signal</keyword>
<dbReference type="InterPro" id="IPR002223">
    <property type="entry name" value="Kunitz_BPTI"/>
</dbReference>
<dbReference type="PROSITE" id="PS00280">
    <property type="entry name" value="BPTI_KUNITZ_1"/>
    <property type="match status" value="1"/>
</dbReference>
<dbReference type="GO" id="GO:0004867">
    <property type="term" value="F:serine-type endopeptidase inhibitor activity"/>
    <property type="evidence" value="ECO:0007669"/>
    <property type="project" value="InterPro"/>
</dbReference>
<name>A0A0R3TX35_RODNA</name>
<dbReference type="InterPro" id="IPR020901">
    <property type="entry name" value="Prtase_inh_Kunz-CS"/>
</dbReference>
<evidence type="ECO:0000256" key="2">
    <source>
        <dbReference type="SAM" id="SignalP"/>
    </source>
</evidence>
<dbReference type="InterPro" id="IPR036880">
    <property type="entry name" value="Kunitz_BPTI_sf"/>
</dbReference>
<evidence type="ECO:0000313" key="6">
    <source>
        <dbReference type="WBParaSite" id="HNAJ_0001242301-mRNA-1"/>
    </source>
</evidence>
<dbReference type="SMART" id="SM00131">
    <property type="entry name" value="KU"/>
    <property type="match status" value="1"/>
</dbReference>
<reference evidence="4 5" key="2">
    <citation type="submission" date="2018-11" db="EMBL/GenBank/DDBJ databases">
        <authorList>
            <consortium name="Pathogen Informatics"/>
        </authorList>
    </citation>
    <scope>NUCLEOTIDE SEQUENCE [LARGE SCALE GENOMIC DNA]</scope>
</reference>
<sequence length="79" mass="8404">MILAFALSYLMVIHFSDAARIDPCQLPLDPGSCFGHFDAWGFGSSNGKCEKFVYGGCGGNANRFPSEEECKKTCGGSGT</sequence>
<dbReference type="Proteomes" id="UP000278807">
    <property type="component" value="Unassembled WGS sequence"/>
</dbReference>
<dbReference type="InterPro" id="IPR050098">
    <property type="entry name" value="TFPI/VKTCI-like"/>
</dbReference>
<evidence type="ECO:0000259" key="3">
    <source>
        <dbReference type="PROSITE" id="PS50279"/>
    </source>
</evidence>
<dbReference type="PANTHER" id="PTHR10083:SF374">
    <property type="entry name" value="BPTI_KUNITZ INHIBITOR DOMAIN-CONTAINING PROTEIN"/>
    <property type="match status" value="1"/>
</dbReference>
<dbReference type="PANTHER" id="PTHR10083">
    <property type="entry name" value="KUNITZ-TYPE PROTEASE INHIBITOR-RELATED"/>
    <property type="match status" value="1"/>
</dbReference>
<feature type="signal peptide" evidence="2">
    <location>
        <begin position="1"/>
        <end position="18"/>
    </location>
</feature>
<dbReference type="WBParaSite" id="HNAJ_0001242301-mRNA-1">
    <property type="protein sequence ID" value="HNAJ_0001242301-mRNA-1"/>
    <property type="gene ID" value="HNAJ_0001242301"/>
</dbReference>
<dbReference type="FunFam" id="4.10.410.10:FF:000020">
    <property type="entry name" value="Collagen, type VI, alpha 3"/>
    <property type="match status" value="1"/>
</dbReference>
<dbReference type="AlphaFoldDB" id="A0A0R3TX35"/>
<dbReference type="CDD" id="cd00109">
    <property type="entry name" value="Kunitz-type"/>
    <property type="match status" value="1"/>
</dbReference>
<dbReference type="Gene3D" id="4.10.410.10">
    <property type="entry name" value="Pancreatic trypsin inhibitor Kunitz domain"/>
    <property type="match status" value="1"/>
</dbReference>
<dbReference type="STRING" id="102285.A0A0R3TX35"/>
<organism evidence="6">
    <name type="scientific">Rodentolepis nana</name>
    <name type="common">Dwarf tapeworm</name>
    <name type="synonym">Hymenolepis nana</name>
    <dbReference type="NCBI Taxonomy" id="102285"/>
    <lineage>
        <taxon>Eukaryota</taxon>
        <taxon>Metazoa</taxon>
        <taxon>Spiralia</taxon>
        <taxon>Lophotrochozoa</taxon>
        <taxon>Platyhelminthes</taxon>
        <taxon>Cestoda</taxon>
        <taxon>Eucestoda</taxon>
        <taxon>Cyclophyllidea</taxon>
        <taxon>Hymenolepididae</taxon>
        <taxon>Rodentolepis</taxon>
    </lineage>
</organism>
<gene>
    <name evidence="4" type="ORF">HNAJ_LOCUS12408</name>
</gene>
<evidence type="ECO:0000313" key="4">
    <source>
        <dbReference type="EMBL" id="VDO13024.1"/>
    </source>
</evidence>
<evidence type="ECO:0000256" key="1">
    <source>
        <dbReference type="ARBA" id="ARBA00023157"/>
    </source>
</evidence>
<reference evidence="6" key="1">
    <citation type="submission" date="2017-02" db="UniProtKB">
        <authorList>
            <consortium name="WormBaseParasite"/>
        </authorList>
    </citation>
    <scope>IDENTIFICATION</scope>
</reference>
<dbReference type="PROSITE" id="PS50279">
    <property type="entry name" value="BPTI_KUNITZ_2"/>
    <property type="match status" value="1"/>
</dbReference>
<feature type="chain" id="PRO_5043132097" evidence="2">
    <location>
        <begin position="19"/>
        <end position="79"/>
    </location>
</feature>
<proteinExistence type="predicted"/>
<dbReference type="Pfam" id="PF00014">
    <property type="entry name" value="Kunitz_BPTI"/>
    <property type="match status" value="1"/>
</dbReference>
<keyword evidence="1" id="KW-1015">Disulfide bond</keyword>
<accession>A0A0R3TX35</accession>